<dbReference type="AlphaFoldDB" id="A0A6J2YSR7"/>
<protein>
    <submittedName>
        <fullName evidence="4">Uncharacterized protein LOC115889881</fullName>
    </submittedName>
</protein>
<evidence type="ECO:0000256" key="2">
    <source>
        <dbReference type="SAM" id="SignalP"/>
    </source>
</evidence>
<keyword evidence="1 2" id="KW-0732">Signal</keyword>
<evidence type="ECO:0000256" key="1">
    <source>
        <dbReference type="ARBA" id="ARBA00022729"/>
    </source>
</evidence>
<proteinExistence type="predicted"/>
<keyword evidence="3" id="KW-1185">Reference proteome</keyword>
<accession>A0A6J2YSR7</accession>
<reference evidence="4" key="1">
    <citation type="submission" date="2025-08" db="UniProtKB">
        <authorList>
            <consortium name="RefSeq"/>
        </authorList>
    </citation>
    <scope>IDENTIFICATION</scope>
    <source>
        <tissue evidence="4">Gonads</tissue>
    </source>
</reference>
<sequence length="177" mass="20267">MHLIFEFVFIILFFSSVLGEEYTLETIGAKKCALNFGTQEINYELTINNEKDGAKSLTLEFNLDEPITKDFTYRADINIMTSGQYIHYIEPDGNVCKDINDLGKIAWDAFRNAVNPKIKDLCTIPPGKYKLEKFQVKKGDFDVPIPTAGQFMAQFHLHNKKGLEVACLEMEFRILEN</sequence>
<dbReference type="KEGG" id="soy:115889881"/>
<dbReference type="OrthoDB" id="6764543at2759"/>
<dbReference type="Proteomes" id="UP000504635">
    <property type="component" value="Unplaced"/>
</dbReference>
<name>A0A6J2YSR7_SITOR</name>
<dbReference type="RefSeq" id="XP_030765830.1">
    <property type="nucleotide sequence ID" value="XM_030909970.1"/>
</dbReference>
<dbReference type="GeneID" id="115889881"/>
<organism evidence="3 4">
    <name type="scientific">Sitophilus oryzae</name>
    <name type="common">Rice weevil</name>
    <name type="synonym">Curculio oryzae</name>
    <dbReference type="NCBI Taxonomy" id="7048"/>
    <lineage>
        <taxon>Eukaryota</taxon>
        <taxon>Metazoa</taxon>
        <taxon>Ecdysozoa</taxon>
        <taxon>Arthropoda</taxon>
        <taxon>Hexapoda</taxon>
        <taxon>Insecta</taxon>
        <taxon>Pterygota</taxon>
        <taxon>Neoptera</taxon>
        <taxon>Endopterygota</taxon>
        <taxon>Coleoptera</taxon>
        <taxon>Polyphaga</taxon>
        <taxon>Cucujiformia</taxon>
        <taxon>Curculionidae</taxon>
        <taxon>Dryophthorinae</taxon>
        <taxon>Sitophilus</taxon>
    </lineage>
</organism>
<dbReference type="InParanoid" id="A0A6J2YSR7"/>
<feature type="chain" id="PRO_5026739713" evidence="2">
    <location>
        <begin position="20"/>
        <end position="177"/>
    </location>
</feature>
<dbReference type="InterPro" id="IPR036846">
    <property type="entry name" value="GM2-AP_sf"/>
</dbReference>
<evidence type="ECO:0000313" key="3">
    <source>
        <dbReference type="Proteomes" id="UP000504635"/>
    </source>
</evidence>
<dbReference type="Gene3D" id="2.70.220.10">
    <property type="entry name" value="Ganglioside GM2 activator"/>
    <property type="match status" value="1"/>
</dbReference>
<evidence type="ECO:0000313" key="4">
    <source>
        <dbReference type="RefSeq" id="XP_030765830.1"/>
    </source>
</evidence>
<gene>
    <name evidence="4" type="primary">LOC115889881</name>
</gene>
<feature type="signal peptide" evidence="2">
    <location>
        <begin position="1"/>
        <end position="19"/>
    </location>
</feature>
<dbReference type="SUPFAM" id="SSF63707">
    <property type="entry name" value="Ganglioside M2 (gm2) activator"/>
    <property type="match status" value="1"/>
</dbReference>